<reference evidence="2 3" key="1">
    <citation type="submission" date="2023-01" db="EMBL/GenBank/DDBJ databases">
        <title>Analysis of 21 Apiospora genomes using comparative genomics revels a genus with tremendous synthesis potential of carbohydrate active enzymes and secondary metabolites.</title>
        <authorList>
            <person name="Sorensen T."/>
        </authorList>
    </citation>
    <scope>NUCLEOTIDE SEQUENCE [LARGE SCALE GENOMIC DNA]</scope>
    <source>
        <strain evidence="2 3">CBS 83171</strain>
    </source>
</reference>
<protein>
    <recommendedName>
        <fullName evidence="4">Ankyrin</fullName>
    </recommendedName>
</protein>
<keyword evidence="3" id="KW-1185">Reference proteome</keyword>
<dbReference type="Proteomes" id="UP001446871">
    <property type="component" value="Unassembled WGS sequence"/>
</dbReference>
<organism evidence="2 3">
    <name type="scientific">Apiospora saccharicola</name>
    <dbReference type="NCBI Taxonomy" id="335842"/>
    <lineage>
        <taxon>Eukaryota</taxon>
        <taxon>Fungi</taxon>
        <taxon>Dikarya</taxon>
        <taxon>Ascomycota</taxon>
        <taxon>Pezizomycotina</taxon>
        <taxon>Sordariomycetes</taxon>
        <taxon>Xylariomycetidae</taxon>
        <taxon>Amphisphaeriales</taxon>
        <taxon>Apiosporaceae</taxon>
        <taxon>Apiospora</taxon>
    </lineage>
</organism>
<dbReference type="EMBL" id="JAQQWM010000007">
    <property type="protein sequence ID" value="KAK8057820.1"/>
    <property type="molecule type" value="Genomic_DNA"/>
</dbReference>
<comment type="caution">
    <text evidence="2">The sequence shown here is derived from an EMBL/GenBank/DDBJ whole genome shotgun (WGS) entry which is preliminary data.</text>
</comment>
<proteinExistence type="predicted"/>
<name>A0ABR1UFY5_9PEZI</name>
<dbReference type="Gene3D" id="1.25.40.20">
    <property type="entry name" value="Ankyrin repeat-containing domain"/>
    <property type="match status" value="1"/>
</dbReference>
<evidence type="ECO:0000313" key="2">
    <source>
        <dbReference type="EMBL" id="KAK8057820.1"/>
    </source>
</evidence>
<evidence type="ECO:0000313" key="3">
    <source>
        <dbReference type="Proteomes" id="UP001446871"/>
    </source>
</evidence>
<dbReference type="InterPro" id="IPR036770">
    <property type="entry name" value="Ankyrin_rpt-contain_sf"/>
</dbReference>
<dbReference type="SUPFAM" id="SSF48403">
    <property type="entry name" value="Ankyrin repeat"/>
    <property type="match status" value="1"/>
</dbReference>
<evidence type="ECO:0000256" key="1">
    <source>
        <dbReference type="SAM" id="MobiDB-lite"/>
    </source>
</evidence>
<feature type="region of interest" description="Disordered" evidence="1">
    <location>
        <begin position="1"/>
        <end position="34"/>
    </location>
</feature>
<feature type="compositionally biased region" description="Low complexity" evidence="1">
    <location>
        <begin position="1"/>
        <end position="28"/>
    </location>
</feature>
<gene>
    <name evidence="2" type="ORF">PG996_011757</name>
</gene>
<sequence length="188" mass="21038">MRSSTPPASTSSRRSTRGPSTTSTPIPRTGHRRHTSEQLLMLAARRGAVPILDYLFRQVYPASVSWSVDSPPDGLPELYLLDIAAESGREEAVVYLLGKGFPVSSSILEEAVQYGNPTIVQLCLDRAPVEPNFALEVAVQKEDNRVLRMLLDGDVGRADYWYKKILQEIAREQGLESMEKLLLEHWED</sequence>
<accession>A0ABR1UFY5</accession>
<evidence type="ECO:0008006" key="4">
    <source>
        <dbReference type="Google" id="ProtNLM"/>
    </source>
</evidence>